<evidence type="ECO:0000313" key="3">
    <source>
        <dbReference type="Proteomes" id="UP001501358"/>
    </source>
</evidence>
<evidence type="ECO:0000259" key="1">
    <source>
        <dbReference type="Pfam" id="PF24837"/>
    </source>
</evidence>
<accession>A0ABP6A164</accession>
<protein>
    <recommendedName>
        <fullName evidence="1">AMIN-like domain-containing protein</fullName>
    </recommendedName>
</protein>
<reference evidence="3" key="1">
    <citation type="journal article" date="2019" name="Int. J. Syst. Evol. Microbiol.">
        <title>The Global Catalogue of Microorganisms (GCM) 10K type strain sequencing project: providing services to taxonomists for standard genome sequencing and annotation.</title>
        <authorList>
            <consortium name="The Broad Institute Genomics Platform"/>
            <consortium name="The Broad Institute Genome Sequencing Center for Infectious Disease"/>
            <person name="Wu L."/>
            <person name="Ma J."/>
        </authorList>
    </citation>
    <scope>NUCLEOTIDE SEQUENCE [LARGE SCALE GENOMIC DNA]</scope>
    <source>
        <strain evidence="3">JCM 6307</strain>
    </source>
</reference>
<dbReference type="Pfam" id="PF24837">
    <property type="entry name" value="AMIN-like"/>
    <property type="match status" value="1"/>
</dbReference>
<keyword evidence="3" id="KW-1185">Reference proteome</keyword>
<dbReference type="Proteomes" id="UP001501358">
    <property type="component" value="Unassembled WGS sequence"/>
</dbReference>
<name>A0ABP6A164_9ACTN</name>
<dbReference type="InterPro" id="IPR056303">
    <property type="entry name" value="AMIN-like"/>
</dbReference>
<evidence type="ECO:0000313" key="2">
    <source>
        <dbReference type="EMBL" id="GAA2508640.1"/>
    </source>
</evidence>
<sequence>MPPGVQGCVTEWGSRGKSLAGSSHPQLTGIRAGRHECFDRLVFDLRDTGGGLDAGCRARYVETLHQLGSGGPVPVGGGAVLEVVVGAPSYDVRTGEPTYDAEFGAPLPGIALGGHRAFRDARFAGGFEGETQIGLGVRARLPFRVFRTADHLVVDVAHTW</sequence>
<organism evidence="2 3">
    <name type="scientific">Streptomyces thermolineatus</name>
    <dbReference type="NCBI Taxonomy" id="44033"/>
    <lineage>
        <taxon>Bacteria</taxon>
        <taxon>Bacillati</taxon>
        <taxon>Actinomycetota</taxon>
        <taxon>Actinomycetes</taxon>
        <taxon>Kitasatosporales</taxon>
        <taxon>Streptomycetaceae</taxon>
        <taxon>Streptomyces</taxon>
    </lineage>
</organism>
<proteinExistence type="predicted"/>
<feature type="domain" description="AMIN-like" evidence="1">
    <location>
        <begin position="26"/>
        <end position="158"/>
    </location>
</feature>
<comment type="caution">
    <text evidence="2">The sequence shown here is derived from an EMBL/GenBank/DDBJ whole genome shotgun (WGS) entry which is preliminary data.</text>
</comment>
<gene>
    <name evidence="2" type="ORF">GCM10010406_51420</name>
</gene>
<dbReference type="EMBL" id="BAAATA010000045">
    <property type="protein sequence ID" value="GAA2508640.1"/>
    <property type="molecule type" value="Genomic_DNA"/>
</dbReference>